<evidence type="ECO:0000256" key="2">
    <source>
        <dbReference type="SAM" id="SignalP"/>
    </source>
</evidence>
<feature type="region of interest" description="Disordered" evidence="1">
    <location>
        <begin position="456"/>
        <end position="499"/>
    </location>
</feature>
<name>A0ABR2HMF5_9EUKA</name>
<evidence type="ECO:0000313" key="3">
    <source>
        <dbReference type="EMBL" id="KAK8849342.1"/>
    </source>
</evidence>
<feature type="signal peptide" evidence="2">
    <location>
        <begin position="1"/>
        <end position="16"/>
    </location>
</feature>
<protein>
    <recommendedName>
        <fullName evidence="5">Thioredoxin domain-containing protein</fullName>
    </recommendedName>
</protein>
<feature type="compositionally biased region" description="Polar residues" evidence="1">
    <location>
        <begin position="458"/>
        <end position="470"/>
    </location>
</feature>
<proteinExistence type="predicted"/>
<keyword evidence="2" id="KW-0732">Signal</keyword>
<sequence length="525" mass="61590">MLLFLLFYELISSISKDSIKRHLNSTIGLCIVYPDNSDFNITKDPFFRALLNKIQGPFTLSTTKYSEYSLSDKTTLSQHFTNIIITRENQFLEHYQGNFSLESVSKEINQVFYSYVEILNESSLSDFKKARNSLFLLIGPTIIKEYEDAAFYYKNTNARFGFLYQNSSTDSFVSLIYIKNKHNVTRIYDRTVPLIQFIRSCKSQFSKKNENHNFQQLRIPMHSIQFVAISNNFSEEIQTAFDYINNSNYKGYIDFDVVSIQNSIELKKKCNLKKTDFSSLSFVIYPKFRLNGSIDDCFVFQDMDFYSKELLYFFVSKTVNFYVFHFNNKIHRVDDDYTFSDPLVLSQSNFSRFVPGKKFSIVFIECQKSFSNSRAKMIFNSLSNEFKNKKVQKPVLFCRIEYQYDDFKLPSADSFPTFAIFKPFDKRAVVFNQILTLNSLRDWVLKTIDDDRKEEIQNKNIQGQTNSPKTEPTYKKVASGYKSSSEAKTENKKVLRNSILNKPQRPKIVNIDRKKRIENEIKSEL</sequence>
<reference evidence="3 4" key="1">
    <citation type="submission" date="2024-04" db="EMBL/GenBank/DDBJ databases">
        <title>Tritrichomonas musculus Genome.</title>
        <authorList>
            <person name="Alves-Ferreira E."/>
            <person name="Grigg M."/>
            <person name="Lorenzi H."/>
            <person name="Galac M."/>
        </authorList>
    </citation>
    <scope>NUCLEOTIDE SEQUENCE [LARGE SCALE GENOMIC DNA]</scope>
    <source>
        <strain evidence="3 4">EAF2021</strain>
    </source>
</reference>
<organism evidence="3 4">
    <name type="scientific">Tritrichomonas musculus</name>
    <dbReference type="NCBI Taxonomy" id="1915356"/>
    <lineage>
        <taxon>Eukaryota</taxon>
        <taxon>Metamonada</taxon>
        <taxon>Parabasalia</taxon>
        <taxon>Tritrichomonadida</taxon>
        <taxon>Tritrichomonadidae</taxon>
        <taxon>Tritrichomonas</taxon>
    </lineage>
</organism>
<keyword evidence="4" id="KW-1185">Reference proteome</keyword>
<dbReference type="Proteomes" id="UP001470230">
    <property type="component" value="Unassembled WGS sequence"/>
</dbReference>
<dbReference type="SUPFAM" id="SSF52833">
    <property type="entry name" value="Thioredoxin-like"/>
    <property type="match status" value="1"/>
</dbReference>
<accession>A0ABR2HMF5</accession>
<comment type="caution">
    <text evidence="3">The sequence shown here is derived from an EMBL/GenBank/DDBJ whole genome shotgun (WGS) entry which is preliminary data.</text>
</comment>
<dbReference type="InterPro" id="IPR036249">
    <property type="entry name" value="Thioredoxin-like_sf"/>
</dbReference>
<evidence type="ECO:0008006" key="5">
    <source>
        <dbReference type="Google" id="ProtNLM"/>
    </source>
</evidence>
<gene>
    <name evidence="3" type="ORF">M9Y10_018718</name>
</gene>
<evidence type="ECO:0000256" key="1">
    <source>
        <dbReference type="SAM" id="MobiDB-lite"/>
    </source>
</evidence>
<evidence type="ECO:0000313" key="4">
    <source>
        <dbReference type="Proteomes" id="UP001470230"/>
    </source>
</evidence>
<feature type="chain" id="PRO_5045554778" description="Thioredoxin domain-containing protein" evidence="2">
    <location>
        <begin position="17"/>
        <end position="525"/>
    </location>
</feature>
<dbReference type="EMBL" id="JAPFFF010000026">
    <property type="protein sequence ID" value="KAK8849342.1"/>
    <property type="molecule type" value="Genomic_DNA"/>
</dbReference>